<proteinExistence type="predicted"/>
<sequence>METLSKRKAKIECSWIDGKPPSEKFGAGHIDIRIQMDDGFVWRFSGIYGEPTHSRRVNSWTMMRRLRDVDNLLWAVEECDLIDLGFSGLFFTWNNRRKGKDNVQERLDRIFAYNPWRDRFFQVKVEHLGFNSSDHRLLLLVCNPLRKCLGKEDIGSVVSEAWSVNGHSNSVVCLVGVRNVSGISVSKLRILAEIEFLYRRCDDSGVMQTIKSLKKRVEDLLERDEIYWKQRSMADWLSAGDRNSKFFHARASARKRKNFISSLLDKNGCPQDTDVGMADTIREYFSNIFRSSTPPPSTIKKVTGGIHARLNKDMRNDFNRAFTVDEIKVTVFSMGPTEAPRLDGFQALFFQKF</sequence>
<dbReference type="Gene3D" id="3.60.10.10">
    <property type="entry name" value="Endonuclease/exonuclease/phosphatase"/>
    <property type="match status" value="1"/>
</dbReference>
<reference evidence="1" key="1">
    <citation type="journal article" date="2023" name="Plant J.">
        <title>Genome sequences and population genomics provide insights into the demographic history, inbreeding, and mutation load of two 'living fossil' tree species of Dipteronia.</title>
        <authorList>
            <person name="Feng Y."/>
            <person name="Comes H.P."/>
            <person name="Chen J."/>
            <person name="Zhu S."/>
            <person name="Lu R."/>
            <person name="Zhang X."/>
            <person name="Li P."/>
            <person name="Qiu J."/>
            <person name="Olsen K.M."/>
            <person name="Qiu Y."/>
        </authorList>
    </citation>
    <scope>NUCLEOTIDE SEQUENCE</scope>
    <source>
        <strain evidence="1">NBL</strain>
    </source>
</reference>
<dbReference type="InterPro" id="IPR036691">
    <property type="entry name" value="Endo/exonu/phosph_ase_sf"/>
</dbReference>
<name>A0AAE0E800_9ROSI</name>
<dbReference type="PANTHER" id="PTHR33710">
    <property type="entry name" value="BNAC02G09200D PROTEIN"/>
    <property type="match status" value="1"/>
</dbReference>
<evidence type="ECO:0000313" key="2">
    <source>
        <dbReference type="Proteomes" id="UP001281410"/>
    </source>
</evidence>
<dbReference type="SUPFAM" id="SSF56219">
    <property type="entry name" value="DNase I-like"/>
    <property type="match status" value="1"/>
</dbReference>
<accession>A0AAE0E800</accession>
<dbReference type="AlphaFoldDB" id="A0AAE0E800"/>
<comment type="caution">
    <text evidence="1">The sequence shown here is derived from an EMBL/GenBank/DDBJ whole genome shotgun (WGS) entry which is preliminary data.</text>
</comment>
<evidence type="ECO:0000313" key="1">
    <source>
        <dbReference type="EMBL" id="KAK3217957.1"/>
    </source>
</evidence>
<gene>
    <name evidence="1" type="ORF">Dsin_011927</name>
</gene>
<organism evidence="1 2">
    <name type="scientific">Dipteronia sinensis</name>
    <dbReference type="NCBI Taxonomy" id="43782"/>
    <lineage>
        <taxon>Eukaryota</taxon>
        <taxon>Viridiplantae</taxon>
        <taxon>Streptophyta</taxon>
        <taxon>Embryophyta</taxon>
        <taxon>Tracheophyta</taxon>
        <taxon>Spermatophyta</taxon>
        <taxon>Magnoliopsida</taxon>
        <taxon>eudicotyledons</taxon>
        <taxon>Gunneridae</taxon>
        <taxon>Pentapetalae</taxon>
        <taxon>rosids</taxon>
        <taxon>malvids</taxon>
        <taxon>Sapindales</taxon>
        <taxon>Sapindaceae</taxon>
        <taxon>Hippocastanoideae</taxon>
        <taxon>Acereae</taxon>
        <taxon>Dipteronia</taxon>
    </lineage>
</organism>
<dbReference type="PANTHER" id="PTHR33710:SF79">
    <property type="entry name" value="OS06G0205337 PROTEIN"/>
    <property type="match status" value="1"/>
</dbReference>
<dbReference type="EMBL" id="JANJYJ010000004">
    <property type="protein sequence ID" value="KAK3217957.1"/>
    <property type="molecule type" value="Genomic_DNA"/>
</dbReference>
<protein>
    <submittedName>
        <fullName evidence="1">Uncharacterized protein</fullName>
    </submittedName>
</protein>
<dbReference type="Proteomes" id="UP001281410">
    <property type="component" value="Unassembled WGS sequence"/>
</dbReference>
<keyword evidence="2" id="KW-1185">Reference proteome</keyword>